<evidence type="ECO:0000313" key="3">
    <source>
        <dbReference type="Proteomes" id="UP000001497"/>
    </source>
</evidence>
<keyword evidence="1" id="KW-1133">Transmembrane helix</keyword>
<keyword evidence="3" id="KW-1185">Reference proteome</keyword>
<feature type="transmembrane region" description="Helical" evidence="1">
    <location>
        <begin position="16"/>
        <end position="42"/>
    </location>
</feature>
<dbReference type="Proteomes" id="UP000001497">
    <property type="component" value="Chromosome"/>
</dbReference>
<gene>
    <name evidence="2" type="ordered locus">Fisuc_1128</name>
</gene>
<evidence type="ECO:0000256" key="1">
    <source>
        <dbReference type="SAM" id="Phobius"/>
    </source>
</evidence>
<dbReference type="EMBL" id="CP001792">
    <property type="protein sequence ID" value="ACX74732.1"/>
    <property type="molecule type" value="Genomic_DNA"/>
</dbReference>
<sequence>MNKKRPPLTPVVRFKLFIVFVGMAIIWYFAQMLVYVEVLIILKRLGERF</sequence>
<keyword evidence="1" id="KW-0812">Transmembrane</keyword>
<keyword evidence="1" id="KW-0472">Membrane</keyword>
<reference evidence="2" key="1">
    <citation type="submission" date="2009-10" db="EMBL/GenBank/DDBJ databases">
        <title>Complete sequence of Fibrobacter succinogenes subsp. succinogenes S85.</title>
        <authorList>
            <consortium name="US DOE Joint Genome Institute"/>
            <person name="Lucas S."/>
            <person name="Copeland A."/>
            <person name="Lapidus A."/>
            <person name="Glavina del Rio T."/>
            <person name="Tice H."/>
            <person name="Bruce D."/>
            <person name="Goodwin L."/>
            <person name="Pitluck S."/>
            <person name="Chertkov O."/>
            <person name="Detter J.C."/>
            <person name="Han C."/>
            <person name="Tapia R."/>
            <person name="Larimer F."/>
            <person name="Land M."/>
            <person name="Hauser L."/>
            <person name="Kyrpides N."/>
            <person name="Mikhailova N."/>
            <person name="Weimer P.J."/>
            <person name="Stevenson D.M."/>
            <person name="Boyum J."/>
            <person name="Brumm P.I."/>
            <person name="Mead D."/>
        </authorList>
    </citation>
    <scope>NUCLEOTIDE SEQUENCE [LARGE SCALE GENOMIC DNA]</scope>
    <source>
        <strain evidence="2">S85</strain>
    </source>
</reference>
<protein>
    <submittedName>
        <fullName evidence="2">Uncharacterized protein</fullName>
    </submittedName>
</protein>
<organism evidence="2 3">
    <name type="scientific">Fibrobacter succinogenes (strain ATCC 19169 / S85)</name>
    <dbReference type="NCBI Taxonomy" id="59374"/>
    <lineage>
        <taxon>Bacteria</taxon>
        <taxon>Pseudomonadati</taxon>
        <taxon>Fibrobacterota</taxon>
        <taxon>Fibrobacteria</taxon>
        <taxon>Fibrobacterales</taxon>
        <taxon>Fibrobacteraceae</taxon>
        <taxon>Fibrobacter</taxon>
    </lineage>
</organism>
<accession>A0ABN3YWK6</accession>
<name>A0ABN3YWK6_FIBSS</name>
<proteinExistence type="predicted"/>
<evidence type="ECO:0000313" key="2">
    <source>
        <dbReference type="EMBL" id="ACX74732.1"/>
    </source>
</evidence>